<proteinExistence type="predicted"/>
<sequence>MTYSCYCLIRKHEFRNKPFSVGQTQTKERYDWSCVNILGNPYQLDPVCTVFVEKVPLEPTIPLNDTIHDSIALITSYIDFVILQNFPPFREI</sequence>
<dbReference type="AlphaFoldDB" id="A0A4Y2NYT7"/>
<reference evidence="1 2" key="1">
    <citation type="journal article" date="2019" name="Sci. Rep.">
        <title>Orb-weaving spider Araneus ventricosus genome elucidates the spidroin gene catalogue.</title>
        <authorList>
            <person name="Kono N."/>
            <person name="Nakamura H."/>
            <person name="Ohtoshi R."/>
            <person name="Moran D.A.P."/>
            <person name="Shinohara A."/>
            <person name="Yoshida Y."/>
            <person name="Fujiwara M."/>
            <person name="Mori M."/>
            <person name="Tomita M."/>
            <person name="Arakawa K."/>
        </authorList>
    </citation>
    <scope>NUCLEOTIDE SEQUENCE [LARGE SCALE GENOMIC DNA]</scope>
</reference>
<accession>A0A4Y2NYT7</accession>
<evidence type="ECO:0000313" key="2">
    <source>
        <dbReference type="Proteomes" id="UP000499080"/>
    </source>
</evidence>
<organism evidence="1 2">
    <name type="scientific">Araneus ventricosus</name>
    <name type="common">Orbweaver spider</name>
    <name type="synonym">Epeira ventricosa</name>
    <dbReference type="NCBI Taxonomy" id="182803"/>
    <lineage>
        <taxon>Eukaryota</taxon>
        <taxon>Metazoa</taxon>
        <taxon>Ecdysozoa</taxon>
        <taxon>Arthropoda</taxon>
        <taxon>Chelicerata</taxon>
        <taxon>Arachnida</taxon>
        <taxon>Araneae</taxon>
        <taxon>Araneomorphae</taxon>
        <taxon>Entelegynae</taxon>
        <taxon>Araneoidea</taxon>
        <taxon>Araneidae</taxon>
        <taxon>Araneus</taxon>
    </lineage>
</organism>
<comment type="caution">
    <text evidence="1">The sequence shown here is derived from an EMBL/GenBank/DDBJ whole genome shotgun (WGS) entry which is preliminary data.</text>
</comment>
<name>A0A4Y2NYT7_ARAVE</name>
<protein>
    <submittedName>
        <fullName evidence="1">Uncharacterized protein</fullName>
    </submittedName>
</protein>
<evidence type="ECO:0000313" key="1">
    <source>
        <dbReference type="EMBL" id="GBN44254.1"/>
    </source>
</evidence>
<gene>
    <name evidence="1" type="ORF">AVEN_79008_1</name>
</gene>
<dbReference type="EMBL" id="BGPR01010103">
    <property type="protein sequence ID" value="GBN44254.1"/>
    <property type="molecule type" value="Genomic_DNA"/>
</dbReference>
<keyword evidence="2" id="KW-1185">Reference proteome</keyword>
<dbReference type="Proteomes" id="UP000499080">
    <property type="component" value="Unassembled WGS sequence"/>
</dbReference>